<proteinExistence type="predicted"/>
<dbReference type="EMBL" id="CP151504">
    <property type="protein sequence ID" value="WZN61810.1"/>
    <property type="molecule type" value="Genomic_DNA"/>
</dbReference>
<evidence type="ECO:0000256" key="2">
    <source>
        <dbReference type="SAM" id="MobiDB-lite"/>
    </source>
</evidence>
<feature type="coiled-coil region" evidence="1">
    <location>
        <begin position="1262"/>
        <end position="1289"/>
    </location>
</feature>
<organism evidence="4 5">
    <name type="scientific">Chloropicon roscoffensis</name>
    <dbReference type="NCBI Taxonomy" id="1461544"/>
    <lineage>
        <taxon>Eukaryota</taxon>
        <taxon>Viridiplantae</taxon>
        <taxon>Chlorophyta</taxon>
        <taxon>Chloropicophyceae</taxon>
        <taxon>Chloropicales</taxon>
        <taxon>Chloropicaceae</taxon>
        <taxon>Chloropicon</taxon>
    </lineage>
</organism>
<gene>
    <name evidence="4" type="ORF">HKI87_04g33450</name>
</gene>
<evidence type="ECO:0000313" key="4">
    <source>
        <dbReference type="EMBL" id="WZN61810.1"/>
    </source>
</evidence>
<keyword evidence="5" id="KW-1185">Reference proteome</keyword>
<feature type="compositionally biased region" description="Basic and acidic residues" evidence="2">
    <location>
        <begin position="875"/>
        <end position="884"/>
    </location>
</feature>
<accession>A0AAX4P637</accession>
<evidence type="ECO:0000313" key="5">
    <source>
        <dbReference type="Proteomes" id="UP001472866"/>
    </source>
</evidence>
<dbReference type="Proteomes" id="UP001472866">
    <property type="component" value="Chromosome 04"/>
</dbReference>
<feature type="compositionally biased region" description="Low complexity" evidence="2">
    <location>
        <begin position="895"/>
        <end position="911"/>
    </location>
</feature>
<evidence type="ECO:0000256" key="1">
    <source>
        <dbReference type="SAM" id="Coils"/>
    </source>
</evidence>
<name>A0AAX4P637_9CHLO</name>
<protein>
    <submittedName>
        <fullName evidence="4">Uncharacterized protein</fullName>
    </submittedName>
</protein>
<evidence type="ECO:0000256" key="3">
    <source>
        <dbReference type="SAM" id="SignalP"/>
    </source>
</evidence>
<keyword evidence="1" id="KW-0175">Coiled coil</keyword>
<sequence length="1443" mass="154635">MVKGIRVKAAIAALLLCAVLLPRGTCQTDDAGYDYDDWMAVNDDPSSWDYSPPSPPDVPPTDDTVIIERPSVDSGPTEPTAISGCTDPNANNFKRGATVDNGRCDYTPIYGCTDQRASNYNYGATVDDGSCVGLPQRPDTAFRGCTDPSAENYFALASVDDGSCVYPPQDYPVYEYTDYEDQDYEPVVCSEEDTACCDYPPPGSKHTCAEESGFGKCNESWMDGYCDLSCGRCGKTLPKGWSCFSNFYKDGSTCHCDCGAPDPDCGGNADATYGALTEACDSGAGEICIDNVCGTPTGLMTSGPLDPCSIKDAFPSMKINDFDPCQDKALRKERRTIPTSFHPGCSSVGADQDSKDDISIQLGANGTLEAAVSDGLPEDLKPLEELAETNKECFSWKEVSVCSKDFKGYFSAPDAYQDVVFNGLCDANKEEPEGPGIQDSNQSIDDAIRERMPTPSVTMIGAQFSLGSERALRKGVFLGGDCSEKRMWEDIKTANTFNDKFIKAELKMPTFSANADAGEYCRKLEDLPSVKENCWCNPKFAGLVDKITAAQEKEKPGNTFTARLSDCDSILIKNIGREVKGGLEYCEVDLRGCTVERYEQMANDLKDVMIELHPPSLEHCKRVVDAMFPPVGSDDHICQCSYVPFEWNGGFGGGRGWPPTTPPKKSGPLSEIYRFTFSVEAQDWERFLNDPKNSKTYGWDVPDAVSAARCSLVTTTPWTSCTKPAFAFQETANLPHDAATCTKVHEEYRSGCLCNDNVANNYVDEQVIHYNADPSIKPKMDSLRDFCEAVGIPIGFKSDSYCNPMDDPEGPQDCSTQLMALPKMQTAQECVKVKDQLGDCVCPPGLNELDPPARVVLDTWNGVCSALGTVLLGECKDDDGKEDPPIQPQGGRMQPGVSVSGPRGPPGASVSGPGGAPGASASGPRGAPGARVSRPAPSRTRPLPKSKAQAENKECFTCACGLDDGPIPLEGICAAGGNATGTNSTAASGACQAPADLQEKVQTGAKVCSCLRNAFSYVAKAGNGSVATDFIDFRALLPEPSRQERISNLLAAAELTECLGEAGFFPESNLTEVLGDWEKTAPEGYIRSYSPESNLTSLATLALAEDRCANESAGGSEGETWQAVCSPWLELLLPRSLSVIEPLLGFYGDIAKMARSQLTTLEEIMALEAQIPLDEEACKPPFDDNLFKVLRQLLKVEKKLADLQRLSETLSGEVETEAIIPEFLDFLFEDVGVPGTLPLQGQTADSLGYEFALSTAEAESAEELLQSGLAGLAEELKELQQASAGLLEASCPDLPEAEQEAIQLLANLTNAAVVNDTLGKIMSNSTDSAEVVSWFELDLNLPCVEESGDLSASECEHSIVIILPSGSMGILSTLDLGIPQNASEKVFIASDQMVGEDGNLVPLAYTEEDGEDGGEGGGAFTPLFGGNWTEEFGQQNTSGIFAG</sequence>
<feature type="chain" id="PRO_5043870148" evidence="3">
    <location>
        <begin position="27"/>
        <end position="1443"/>
    </location>
</feature>
<feature type="region of interest" description="Disordered" evidence="2">
    <location>
        <begin position="875"/>
        <end position="948"/>
    </location>
</feature>
<feature type="signal peptide" evidence="3">
    <location>
        <begin position="1"/>
        <end position="26"/>
    </location>
</feature>
<reference evidence="4 5" key="1">
    <citation type="submission" date="2024-03" db="EMBL/GenBank/DDBJ databases">
        <title>Complete genome sequence of the green alga Chloropicon roscoffensis RCC1871.</title>
        <authorList>
            <person name="Lemieux C."/>
            <person name="Pombert J.-F."/>
            <person name="Otis C."/>
            <person name="Turmel M."/>
        </authorList>
    </citation>
    <scope>NUCLEOTIDE SEQUENCE [LARGE SCALE GENOMIC DNA]</scope>
    <source>
        <strain evidence="4 5">RCC1871</strain>
    </source>
</reference>
<keyword evidence="3" id="KW-0732">Signal</keyword>
<feature type="compositionally biased region" description="Low complexity" evidence="2">
    <location>
        <begin position="918"/>
        <end position="932"/>
    </location>
</feature>